<dbReference type="Gene3D" id="3.30.497.10">
    <property type="entry name" value="Antithrombin, subunit I, domain 2"/>
    <property type="match status" value="1"/>
</dbReference>
<dbReference type="SUPFAM" id="SSF56574">
    <property type="entry name" value="Serpins"/>
    <property type="match status" value="1"/>
</dbReference>
<name>A0A336K4L7_CULSO</name>
<reference evidence="12" key="2">
    <citation type="submission" date="2018-07" db="EMBL/GenBank/DDBJ databases">
        <authorList>
            <person name="Quirk P.G."/>
            <person name="Krulwich T.A."/>
        </authorList>
    </citation>
    <scope>NUCLEOTIDE SEQUENCE</scope>
</reference>
<evidence type="ECO:0000256" key="5">
    <source>
        <dbReference type="ARBA" id="ARBA00022729"/>
    </source>
</evidence>
<keyword evidence="7" id="KW-0325">Glycoprotein</keyword>
<proteinExistence type="inferred from homology"/>
<dbReference type="OMA" id="MQYNASI"/>
<dbReference type="VEuPathDB" id="VectorBase:CSON010698"/>
<keyword evidence="6" id="KW-0722">Serine protease inhibitor</keyword>
<evidence type="ECO:0000256" key="8">
    <source>
        <dbReference type="RuleBase" id="RU000411"/>
    </source>
</evidence>
<dbReference type="InterPro" id="IPR036186">
    <property type="entry name" value="Serpin_sf"/>
</dbReference>
<gene>
    <name evidence="11" type="primary">CSON010698</name>
</gene>
<evidence type="ECO:0000259" key="10">
    <source>
        <dbReference type="SMART" id="SM00093"/>
    </source>
</evidence>
<keyword evidence="4" id="KW-0646">Protease inhibitor</keyword>
<sequence length="410" mass="46160">MTNLIVWILGLTLISITTGQNDIGDNEEYVPFIGTRRDNFDWNLLKDVVQANPEKNIVISPLSAKVVLMMLAEMSGIKSDTRKELLDALDGIKDLHEGRIIISKIIKSLQEVDLVNRINCASQVFITDKVRTSQKIEAIYQSKYSAGVQSLDFSDTTQATETINKFVADATDNQLRDFVSRDTVTDAIVILINAVFFDGKWSVPFKTARTEKGNFYAQPNRPSKVDFMRAKRPQYFYHSDKLKATLMRLPYSGGKYAMFLILPDQTTTVEILLNSLNSRLINREMWYLDEDEINIYLPKFKIAFPLDLKTHLMNMGINAVFTSNASLPLLARGDQTSTNQLLLSQILQQSGIEVTEEGSVAYGATQGQLVNKIGGQPKEFKADRPFLFYIEDEKTGNILFAGKVNDPSLN</sequence>
<keyword evidence="3" id="KW-0964">Secreted</keyword>
<protein>
    <submittedName>
        <fullName evidence="11">CSON010698 protein</fullName>
    </submittedName>
</protein>
<dbReference type="AlphaFoldDB" id="A0A336K4L7"/>
<evidence type="ECO:0000256" key="9">
    <source>
        <dbReference type="SAM" id="SignalP"/>
    </source>
</evidence>
<comment type="similarity">
    <text evidence="2 8">Belongs to the serpin family.</text>
</comment>
<evidence type="ECO:0000256" key="6">
    <source>
        <dbReference type="ARBA" id="ARBA00022900"/>
    </source>
</evidence>
<dbReference type="InterPro" id="IPR000215">
    <property type="entry name" value="Serpin_fam"/>
</dbReference>
<dbReference type="EMBL" id="UFQS01000043">
    <property type="protein sequence ID" value="SSW98395.1"/>
    <property type="molecule type" value="Genomic_DNA"/>
</dbReference>
<keyword evidence="5 9" id="KW-0732">Signal</keyword>
<dbReference type="Gene3D" id="2.30.39.10">
    <property type="entry name" value="Alpha-1-antitrypsin, domain 1"/>
    <property type="match status" value="1"/>
</dbReference>
<comment type="subcellular location">
    <subcellularLocation>
        <location evidence="1">Secreted</location>
    </subcellularLocation>
</comment>
<evidence type="ECO:0000313" key="12">
    <source>
        <dbReference type="EMBL" id="SSX18781.1"/>
    </source>
</evidence>
<dbReference type="InterPro" id="IPR042178">
    <property type="entry name" value="Serpin_sf_1"/>
</dbReference>
<dbReference type="InterPro" id="IPR023795">
    <property type="entry name" value="Serpin_CS"/>
</dbReference>
<evidence type="ECO:0000313" key="11">
    <source>
        <dbReference type="EMBL" id="SSW98395.1"/>
    </source>
</evidence>
<dbReference type="FunFam" id="2.30.39.10:FF:000030">
    <property type="entry name" value="Serpin 2"/>
    <property type="match status" value="1"/>
</dbReference>
<dbReference type="PANTHER" id="PTHR11461">
    <property type="entry name" value="SERINE PROTEASE INHIBITOR, SERPIN"/>
    <property type="match status" value="1"/>
</dbReference>
<reference evidence="11" key="1">
    <citation type="submission" date="2018-04" db="EMBL/GenBank/DDBJ databases">
        <authorList>
            <person name="Go L.Y."/>
            <person name="Mitchell J.A."/>
        </authorList>
    </citation>
    <scope>NUCLEOTIDE SEQUENCE</scope>
    <source>
        <tissue evidence="11">Whole organism</tissue>
    </source>
</reference>
<dbReference type="SMART" id="SM00093">
    <property type="entry name" value="SERPIN"/>
    <property type="match status" value="1"/>
</dbReference>
<evidence type="ECO:0000256" key="7">
    <source>
        <dbReference type="ARBA" id="ARBA00023180"/>
    </source>
</evidence>
<feature type="signal peptide" evidence="9">
    <location>
        <begin position="1"/>
        <end position="19"/>
    </location>
</feature>
<organism evidence="11">
    <name type="scientific">Culicoides sonorensis</name>
    <name type="common">Biting midge</name>
    <dbReference type="NCBI Taxonomy" id="179676"/>
    <lineage>
        <taxon>Eukaryota</taxon>
        <taxon>Metazoa</taxon>
        <taxon>Ecdysozoa</taxon>
        <taxon>Arthropoda</taxon>
        <taxon>Hexapoda</taxon>
        <taxon>Insecta</taxon>
        <taxon>Pterygota</taxon>
        <taxon>Neoptera</taxon>
        <taxon>Endopterygota</taxon>
        <taxon>Diptera</taxon>
        <taxon>Nematocera</taxon>
        <taxon>Chironomoidea</taxon>
        <taxon>Ceratopogonidae</taxon>
        <taxon>Ceratopogoninae</taxon>
        <taxon>Culicoides</taxon>
        <taxon>Monoculicoides</taxon>
    </lineage>
</organism>
<dbReference type="Pfam" id="PF00079">
    <property type="entry name" value="Serpin"/>
    <property type="match status" value="1"/>
</dbReference>
<feature type="domain" description="Serpin" evidence="10">
    <location>
        <begin position="42"/>
        <end position="407"/>
    </location>
</feature>
<feature type="chain" id="PRO_5033342550" evidence="9">
    <location>
        <begin position="20"/>
        <end position="410"/>
    </location>
</feature>
<dbReference type="InterPro" id="IPR023796">
    <property type="entry name" value="Serpin_dom"/>
</dbReference>
<evidence type="ECO:0000256" key="1">
    <source>
        <dbReference type="ARBA" id="ARBA00004613"/>
    </source>
</evidence>
<evidence type="ECO:0000256" key="2">
    <source>
        <dbReference type="ARBA" id="ARBA00009500"/>
    </source>
</evidence>
<evidence type="ECO:0000256" key="3">
    <source>
        <dbReference type="ARBA" id="ARBA00022525"/>
    </source>
</evidence>
<dbReference type="GO" id="GO:0005615">
    <property type="term" value="C:extracellular space"/>
    <property type="evidence" value="ECO:0007669"/>
    <property type="project" value="InterPro"/>
</dbReference>
<dbReference type="EMBL" id="UFQT01000043">
    <property type="protein sequence ID" value="SSX18781.1"/>
    <property type="molecule type" value="Genomic_DNA"/>
</dbReference>
<evidence type="ECO:0000256" key="4">
    <source>
        <dbReference type="ARBA" id="ARBA00022690"/>
    </source>
</evidence>
<accession>A0A336K4L7</accession>
<dbReference type="PROSITE" id="PS00284">
    <property type="entry name" value="SERPIN"/>
    <property type="match status" value="1"/>
</dbReference>
<dbReference type="PANTHER" id="PTHR11461:SF357">
    <property type="entry name" value="SERINE PROTEASE INHIBITOR 27A"/>
    <property type="match status" value="1"/>
</dbReference>
<dbReference type="InterPro" id="IPR042185">
    <property type="entry name" value="Serpin_sf_2"/>
</dbReference>
<dbReference type="GO" id="GO:0004867">
    <property type="term" value="F:serine-type endopeptidase inhibitor activity"/>
    <property type="evidence" value="ECO:0007669"/>
    <property type="project" value="UniProtKB-KW"/>
</dbReference>